<dbReference type="STRING" id="1869.MB27_14120"/>
<dbReference type="Gene3D" id="3.30.565.10">
    <property type="entry name" value="Histidine kinase-like ATPase, C-terminal domain"/>
    <property type="match status" value="1"/>
</dbReference>
<feature type="domain" description="MEDS" evidence="3">
    <location>
        <begin position="14"/>
        <end position="161"/>
    </location>
</feature>
<keyword evidence="1" id="KW-0418">Kinase</keyword>
<dbReference type="InterPro" id="IPR050267">
    <property type="entry name" value="Anti-sigma-factor_SerPK"/>
</dbReference>
<protein>
    <recommendedName>
        <fullName evidence="6">Anti-sigma regulatory factor</fullName>
    </recommendedName>
</protein>
<dbReference type="Pfam" id="PF13581">
    <property type="entry name" value="HATPase_c_2"/>
    <property type="match status" value="1"/>
</dbReference>
<dbReference type="AlphaFoldDB" id="A0A0A6XA05"/>
<dbReference type="Proteomes" id="UP000054537">
    <property type="component" value="Unassembled WGS sequence"/>
</dbReference>
<proteinExistence type="predicted"/>
<dbReference type="Pfam" id="PF14417">
    <property type="entry name" value="MEDS"/>
    <property type="match status" value="1"/>
</dbReference>
<evidence type="ECO:0000259" key="2">
    <source>
        <dbReference type="Pfam" id="PF13581"/>
    </source>
</evidence>
<dbReference type="CDD" id="cd16936">
    <property type="entry name" value="HATPase_RsbW-like"/>
    <property type="match status" value="1"/>
</dbReference>
<gene>
    <name evidence="4" type="ORF">MB27_14120</name>
</gene>
<evidence type="ECO:0000256" key="1">
    <source>
        <dbReference type="ARBA" id="ARBA00022527"/>
    </source>
</evidence>
<evidence type="ECO:0000313" key="4">
    <source>
        <dbReference type="EMBL" id="KHD76937.1"/>
    </source>
</evidence>
<reference evidence="4 5" key="1">
    <citation type="submission" date="2014-10" db="EMBL/GenBank/DDBJ databases">
        <title>Draft genome sequence of Actinoplanes utahensis NRRL 12052.</title>
        <authorList>
            <person name="Velasco-Bucheli B."/>
            <person name="del Cerro C."/>
            <person name="Hormigo D."/>
            <person name="Garcia J.L."/>
            <person name="Acebal C."/>
            <person name="Arroyo M."/>
            <person name="de la Mata I."/>
        </authorList>
    </citation>
    <scope>NUCLEOTIDE SEQUENCE [LARGE SCALE GENOMIC DNA]</scope>
    <source>
        <strain evidence="4 5">NRRL 12052</strain>
    </source>
</reference>
<feature type="domain" description="Histidine kinase/HSP90-like ATPase" evidence="2">
    <location>
        <begin position="205"/>
        <end position="318"/>
    </location>
</feature>
<evidence type="ECO:0000313" key="5">
    <source>
        <dbReference type="Proteomes" id="UP000054537"/>
    </source>
</evidence>
<dbReference type="eggNOG" id="COG2172">
    <property type="taxonomic scope" value="Bacteria"/>
</dbReference>
<dbReference type="InterPro" id="IPR025847">
    <property type="entry name" value="MEDS_domain"/>
</dbReference>
<dbReference type="GO" id="GO:0004674">
    <property type="term" value="F:protein serine/threonine kinase activity"/>
    <property type="evidence" value="ECO:0007669"/>
    <property type="project" value="UniProtKB-KW"/>
</dbReference>
<sequence length="332" mass="36552">MTGAVNHRDRGRFRHGVLLVDDDDTIERRLVPALRRDITAGQAVLMVVGAATAEIVRDRLGPDADALQWAPADGFYQRLGFTYRTFDHYLRRQHARRQPIHVVAEPDLISDARAPVDRTAAYLNYEAMTNHRYAGYGSPITCIWHRRHHRASIIDDVRSVHSHELTAGGGYDNPGYVTPGAYLTAHAQTRLSPAPPITDLSLTLADLAELAGCRAVVADWAARHHFVPAAVRQVVLATSEVVTNGLHHGHPPVRVNGWHQDDTLIVHIEDHGGRPIAADAGYRPPAAPTGPAGLWTARQLADVLLTHTHGGRTTVRMYFPHAVTHHTLDIPP</sequence>
<evidence type="ECO:0000259" key="3">
    <source>
        <dbReference type="Pfam" id="PF14417"/>
    </source>
</evidence>
<name>A0A0A6XA05_ACTUT</name>
<dbReference type="SUPFAM" id="SSF55874">
    <property type="entry name" value="ATPase domain of HSP90 chaperone/DNA topoisomerase II/histidine kinase"/>
    <property type="match status" value="1"/>
</dbReference>
<keyword evidence="1" id="KW-0723">Serine/threonine-protein kinase</keyword>
<dbReference type="PANTHER" id="PTHR35526">
    <property type="entry name" value="ANTI-SIGMA-F FACTOR RSBW-RELATED"/>
    <property type="match status" value="1"/>
</dbReference>
<keyword evidence="1" id="KW-0808">Transferase</keyword>
<dbReference type="EMBL" id="JRTT01000014">
    <property type="protein sequence ID" value="KHD76937.1"/>
    <property type="molecule type" value="Genomic_DNA"/>
</dbReference>
<dbReference type="InterPro" id="IPR003594">
    <property type="entry name" value="HATPase_dom"/>
</dbReference>
<dbReference type="InterPro" id="IPR036890">
    <property type="entry name" value="HATPase_C_sf"/>
</dbReference>
<dbReference type="PANTHER" id="PTHR35526:SF6">
    <property type="entry name" value="SLR1861 PROTEIN"/>
    <property type="match status" value="1"/>
</dbReference>
<evidence type="ECO:0008006" key="6">
    <source>
        <dbReference type="Google" id="ProtNLM"/>
    </source>
</evidence>
<keyword evidence="5" id="KW-1185">Reference proteome</keyword>
<comment type="caution">
    <text evidence="4">The sequence shown here is derived from an EMBL/GenBank/DDBJ whole genome shotgun (WGS) entry which is preliminary data.</text>
</comment>
<organism evidence="4 5">
    <name type="scientific">Actinoplanes utahensis</name>
    <dbReference type="NCBI Taxonomy" id="1869"/>
    <lineage>
        <taxon>Bacteria</taxon>
        <taxon>Bacillati</taxon>
        <taxon>Actinomycetota</taxon>
        <taxon>Actinomycetes</taxon>
        <taxon>Micromonosporales</taxon>
        <taxon>Micromonosporaceae</taxon>
        <taxon>Actinoplanes</taxon>
    </lineage>
</organism>
<accession>A0A0A6XA05</accession>